<evidence type="ECO:0000259" key="3">
    <source>
        <dbReference type="PROSITE" id="PS50110"/>
    </source>
</evidence>
<feature type="domain" description="Response regulatory" evidence="3">
    <location>
        <begin position="6"/>
        <end position="118"/>
    </location>
</feature>
<dbReference type="CDD" id="cd00130">
    <property type="entry name" value="PAS"/>
    <property type="match status" value="1"/>
</dbReference>
<name>A0ABD5VEC4_9EURY</name>
<dbReference type="Gene3D" id="3.40.50.2300">
    <property type="match status" value="1"/>
</dbReference>
<reference evidence="4 5" key="1">
    <citation type="journal article" date="2019" name="Int. J. Syst. Evol. Microbiol.">
        <title>The Global Catalogue of Microorganisms (GCM) 10K type strain sequencing project: providing services to taxonomists for standard genome sequencing and annotation.</title>
        <authorList>
            <consortium name="The Broad Institute Genomics Platform"/>
            <consortium name="The Broad Institute Genome Sequencing Center for Infectious Disease"/>
            <person name="Wu L."/>
            <person name="Ma J."/>
        </authorList>
    </citation>
    <scope>NUCLEOTIDE SEQUENCE [LARGE SCALE GENOMIC DNA]</scope>
    <source>
        <strain evidence="4 5">GX26</strain>
    </source>
</reference>
<sequence length="247" mass="27584">MVEQPIVAHLDDDEAFLDLAERFLERKDLDVRTYADPDAALDALDDVECVVCDYDMPSCDGLEFLERVRDHDPDVPFVLFTGKGSEEVASTAISAGVSDYVQKGGADAWTLLANRVERAVSEYRAQRELRERADRFEAIFEEHASPMLLVDPDTGRIERANHAAREFYGYDADAFTDRRVDDINALPPEEVAARRAAADAGDENHFEFEHELADGEVRAVDVYSTPVSVGGDDVLFSIVHDASDRER</sequence>
<feature type="modified residue" description="4-aspartylphosphate" evidence="2">
    <location>
        <position position="53"/>
    </location>
</feature>
<dbReference type="InterPro" id="IPR050595">
    <property type="entry name" value="Bact_response_regulator"/>
</dbReference>
<dbReference type="Gene3D" id="3.30.450.20">
    <property type="entry name" value="PAS domain"/>
    <property type="match status" value="1"/>
</dbReference>
<keyword evidence="1 2" id="KW-0597">Phosphoprotein</keyword>
<dbReference type="PANTHER" id="PTHR44591">
    <property type="entry name" value="STRESS RESPONSE REGULATOR PROTEIN 1"/>
    <property type="match status" value="1"/>
</dbReference>
<keyword evidence="5" id="KW-1185">Reference proteome</keyword>
<comment type="caution">
    <text evidence="4">The sequence shown here is derived from an EMBL/GenBank/DDBJ whole genome shotgun (WGS) entry which is preliminary data.</text>
</comment>
<evidence type="ECO:0000256" key="1">
    <source>
        <dbReference type="ARBA" id="ARBA00022553"/>
    </source>
</evidence>
<dbReference type="SUPFAM" id="SSF55785">
    <property type="entry name" value="PYP-like sensor domain (PAS domain)"/>
    <property type="match status" value="1"/>
</dbReference>
<accession>A0ABD5VEC4</accession>
<dbReference type="InterPro" id="IPR001789">
    <property type="entry name" value="Sig_transdc_resp-reg_receiver"/>
</dbReference>
<dbReference type="InterPro" id="IPR011006">
    <property type="entry name" value="CheY-like_superfamily"/>
</dbReference>
<dbReference type="SMART" id="SM00091">
    <property type="entry name" value="PAS"/>
    <property type="match status" value="1"/>
</dbReference>
<dbReference type="InterPro" id="IPR000014">
    <property type="entry name" value="PAS"/>
</dbReference>
<protein>
    <submittedName>
        <fullName evidence="4">Response regulator</fullName>
    </submittedName>
</protein>
<dbReference type="Pfam" id="PF13426">
    <property type="entry name" value="PAS_9"/>
    <property type="match status" value="1"/>
</dbReference>
<evidence type="ECO:0000313" key="5">
    <source>
        <dbReference type="Proteomes" id="UP001596395"/>
    </source>
</evidence>
<dbReference type="Proteomes" id="UP001596395">
    <property type="component" value="Unassembled WGS sequence"/>
</dbReference>
<organism evidence="4 5">
    <name type="scientific">Halorubellus litoreus</name>
    <dbReference type="NCBI Taxonomy" id="755308"/>
    <lineage>
        <taxon>Archaea</taxon>
        <taxon>Methanobacteriati</taxon>
        <taxon>Methanobacteriota</taxon>
        <taxon>Stenosarchaea group</taxon>
        <taxon>Halobacteria</taxon>
        <taxon>Halobacteriales</taxon>
        <taxon>Halorubellaceae</taxon>
        <taxon>Halorubellus</taxon>
    </lineage>
</organism>
<dbReference type="SMART" id="SM00448">
    <property type="entry name" value="REC"/>
    <property type="match status" value="1"/>
</dbReference>
<gene>
    <name evidence="4" type="ORF">ACFQGB_05915</name>
</gene>
<evidence type="ECO:0000313" key="4">
    <source>
        <dbReference type="EMBL" id="MFC6952392.1"/>
    </source>
</evidence>
<evidence type="ECO:0000256" key="2">
    <source>
        <dbReference type="PROSITE-ProRule" id="PRU00169"/>
    </source>
</evidence>
<dbReference type="RefSeq" id="WP_336349373.1">
    <property type="nucleotide sequence ID" value="NZ_JAZAQL010000001.1"/>
</dbReference>
<proteinExistence type="predicted"/>
<dbReference type="InterPro" id="IPR035965">
    <property type="entry name" value="PAS-like_dom_sf"/>
</dbReference>
<dbReference type="EMBL" id="JBHSXN010000001">
    <property type="protein sequence ID" value="MFC6952392.1"/>
    <property type="molecule type" value="Genomic_DNA"/>
</dbReference>
<dbReference type="PANTHER" id="PTHR44591:SF3">
    <property type="entry name" value="RESPONSE REGULATORY DOMAIN-CONTAINING PROTEIN"/>
    <property type="match status" value="1"/>
</dbReference>
<dbReference type="PROSITE" id="PS50110">
    <property type="entry name" value="RESPONSE_REGULATORY"/>
    <property type="match status" value="1"/>
</dbReference>
<dbReference type="AlphaFoldDB" id="A0ABD5VEC4"/>
<dbReference type="NCBIfam" id="TIGR00229">
    <property type="entry name" value="sensory_box"/>
    <property type="match status" value="1"/>
</dbReference>
<dbReference type="SUPFAM" id="SSF52172">
    <property type="entry name" value="CheY-like"/>
    <property type="match status" value="1"/>
</dbReference>
<dbReference type="Pfam" id="PF00072">
    <property type="entry name" value="Response_reg"/>
    <property type="match status" value="1"/>
</dbReference>
<dbReference type="CDD" id="cd00156">
    <property type="entry name" value="REC"/>
    <property type="match status" value="1"/>
</dbReference>